<dbReference type="GO" id="GO:0009117">
    <property type="term" value="P:nucleotide metabolic process"/>
    <property type="evidence" value="ECO:0007669"/>
    <property type="project" value="TreeGrafter"/>
</dbReference>
<dbReference type="Gene3D" id="3.30.428.10">
    <property type="entry name" value="HIT-like"/>
    <property type="match status" value="1"/>
</dbReference>
<reference evidence="5 6" key="1">
    <citation type="submission" date="2019-03" db="EMBL/GenBank/DDBJ databases">
        <title>Genomic Encyclopedia of Type Strains, Phase III (KMG-III): the genomes of soil and plant-associated and newly described type strains.</title>
        <authorList>
            <person name="Whitman W."/>
        </authorList>
    </citation>
    <scope>NUCLEOTIDE SEQUENCE [LARGE SCALE GENOMIC DNA]</scope>
    <source>
        <strain evidence="5 6">VKM Ac-2573</strain>
    </source>
</reference>
<evidence type="ECO:0000259" key="4">
    <source>
        <dbReference type="PROSITE" id="PS51084"/>
    </source>
</evidence>
<dbReference type="SUPFAM" id="SSF54197">
    <property type="entry name" value="HIT-like"/>
    <property type="match status" value="1"/>
</dbReference>
<dbReference type="PANTHER" id="PTHR46648:SF1">
    <property type="entry name" value="ADENOSINE 5'-MONOPHOSPHORAMIDASE HNT1"/>
    <property type="match status" value="1"/>
</dbReference>
<feature type="short sequence motif" description="Histidine triad motif" evidence="2 3">
    <location>
        <begin position="116"/>
        <end position="120"/>
    </location>
</feature>
<dbReference type="RefSeq" id="WP_202871790.1">
    <property type="nucleotide sequence ID" value="NZ_SODP01000002.1"/>
</dbReference>
<dbReference type="PANTHER" id="PTHR46648">
    <property type="entry name" value="HIT FAMILY PROTEIN 1"/>
    <property type="match status" value="1"/>
</dbReference>
<dbReference type="EMBL" id="SODP01000002">
    <property type="protein sequence ID" value="TDW70591.1"/>
    <property type="molecule type" value="Genomic_DNA"/>
</dbReference>
<dbReference type="Pfam" id="PF01230">
    <property type="entry name" value="HIT"/>
    <property type="match status" value="1"/>
</dbReference>
<keyword evidence="6" id="KW-1185">Reference proteome</keyword>
<feature type="active site" description="Tele-AMP-histidine intermediate" evidence="1">
    <location>
        <position position="118"/>
    </location>
</feature>
<evidence type="ECO:0000313" key="5">
    <source>
        <dbReference type="EMBL" id="TDW70591.1"/>
    </source>
</evidence>
<dbReference type="GO" id="GO:0003824">
    <property type="term" value="F:catalytic activity"/>
    <property type="evidence" value="ECO:0007669"/>
    <property type="project" value="InterPro"/>
</dbReference>
<accession>A0A4R8C5X8</accession>
<evidence type="ECO:0000256" key="3">
    <source>
        <dbReference type="PROSITE-ProRule" id="PRU00464"/>
    </source>
</evidence>
<dbReference type="AlphaFoldDB" id="A0A4R8C5X8"/>
<proteinExistence type="predicted"/>
<feature type="domain" description="HIT" evidence="4">
    <location>
        <begin position="23"/>
        <end position="131"/>
    </location>
</feature>
<gene>
    <name evidence="5" type="ORF">EV653_4644</name>
</gene>
<dbReference type="InterPro" id="IPR036265">
    <property type="entry name" value="HIT-like_sf"/>
</dbReference>
<organism evidence="5 6">
    <name type="scientific">Kribbella pratensis</name>
    <dbReference type="NCBI Taxonomy" id="2512112"/>
    <lineage>
        <taxon>Bacteria</taxon>
        <taxon>Bacillati</taxon>
        <taxon>Actinomycetota</taxon>
        <taxon>Actinomycetes</taxon>
        <taxon>Propionibacteriales</taxon>
        <taxon>Kribbellaceae</taxon>
        <taxon>Kribbella</taxon>
    </lineage>
</organism>
<dbReference type="Proteomes" id="UP000295146">
    <property type="component" value="Unassembled WGS sequence"/>
</dbReference>
<dbReference type="InterPro" id="IPR011146">
    <property type="entry name" value="HIT-like"/>
</dbReference>
<comment type="caution">
    <text evidence="5">The sequence shown here is derived from an EMBL/GenBank/DDBJ whole genome shotgun (WGS) entry which is preliminary data.</text>
</comment>
<dbReference type="PRINTS" id="PR00332">
    <property type="entry name" value="HISTRIAD"/>
</dbReference>
<evidence type="ECO:0000256" key="2">
    <source>
        <dbReference type="PIRSR" id="PIRSR601310-3"/>
    </source>
</evidence>
<evidence type="ECO:0000256" key="1">
    <source>
        <dbReference type="PIRSR" id="PIRSR601310-1"/>
    </source>
</evidence>
<name>A0A4R8C5X8_9ACTN</name>
<sequence length="161" mass="17103">MDREGSGGGRQVTARSPGVDDCSFCRIAHGDEHPAQVVAEGEDWIAFFPLHPATIGHTLVIPRVHVSDLWQASPELAGSLTGQCVRVGRAIELALSPDGMNLITSKGAAAEQSIFHLHLHLVPRWSGDGFGTIWPDSSADDGVDLSKVAASIRDAWRTGSS</sequence>
<protein>
    <submittedName>
        <fullName evidence="5">Histidine triad (HIT) family protein</fullName>
    </submittedName>
</protein>
<evidence type="ECO:0000313" key="6">
    <source>
        <dbReference type="Proteomes" id="UP000295146"/>
    </source>
</evidence>
<dbReference type="InterPro" id="IPR001310">
    <property type="entry name" value="Histidine_triad_HIT"/>
</dbReference>
<dbReference type="PROSITE" id="PS51084">
    <property type="entry name" value="HIT_2"/>
    <property type="match status" value="1"/>
</dbReference>